<dbReference type="InterPro" id="IPR011711">
    <property type="entry name" value="GntR_C"/>
</dbReference>
<reference evidence="5 6" key="1">
    <citation type="submission" date="2019-03" db="EMBL/GenBank/DDBJ databases">
        <title>Genomic Encyclopedia of Type Strains, Phase IV (KMG-IV): sequencing the most valuable type-strain genomes for metagenomic binning, comparative biology and taxonomic classification.</title>
        <authorList>
            <person name="Goeker M."/>
        </authorList>
    </citation>
    <scope>NUCLEOTIDE SEQUENCE [LARGE SCALE GENOMIC DNA]</scope>
    <source>
        <strain evidence="5 6">DSM 28287</strain>
    </source>
</reference>
<dbReference type="Gene3D" id="1.10.10.10">
    <property type="entry name" value="Winged helix-like DNA-binding domain superfamily/Winged helix DNA-binding domain"/>
    <property type="match status" value="1"/>
</dbReference>
<keyword evidence="3" id="KW-0804">Transcription</keyword>
<keyword evidence="1" id="KW-0805">Transcription regulation</keyword>
<keyword evidence="6" id="KW-1185">Reference proteome</keyword>
<feature type="domain" description="HTH gntR-type" evidence="4">
    <location>
        <begin position="5"/>
        <end position="72"/>
    </location>
</feature>
<protein>
    <submittedName>
        <fullName evidence="5">GntR family transcriptional regulator</fullName>
    </submittedName>
</protein>
<dbReference type="SUPFAM" id="SSF46785">
    <property type="entry name" value="Winged helix' DNA-binding domain"/>
    <property type="match status" value="1"/>
</dbReference>
<name>A0A4R6QBW3_9FIRM</name>
<evidence type="ECO:0000256" key="1">
    <source>
        <dbReference type="ARBA" id="ARBA00023015"/>
    </source>
</evidence>
<evidence type="ECO:0000256" key="3">
    <source>
        <dbReference type="ARBA" id="ARBA00023163"/>
    </source>
</evidence>
<evidence type="ECO:0000256" key="2">
    <source>
        <dbReference type="ARBA" id="ARBA00023125"/>
    </source>
</evidence>
<accession>A0A4R6QBW3</accession>
<dbReference type="Gene3D" id="1.20.120.530">
    <property type="entry name" value="GntR ligand-binding domain-like"/>
    <property type="match status" value="1"/>
</dbReference>
<dbReference type="Proteomes" id="UP000295500">
    <property type="component" value="Unassembled WGS sequence"/>
</dbReference>
<dbReference type="PROSITE" id="PS50949">
    <property type="entry name" value="HTH_GNTR"/>
    <property type="match status" value="1"/>
</dbReference>
<dbReference type="OrthoDB" id="389878at2"/>
<keyword evidence="2" id="KW-0238">DNA-binding</keyword>
<dbReference type="PANTHER" id="PTHR43537">
    <property type="entry name" value="TRANSCRIPTIONAL REGULATOR, GNTR FAMILY"/>
    <property type="match status" value="1"/>
</dbReference>
<dbReference type="AlphaFoldDB" id="A0A4R6QBW3"/>
<dbReference type="GO" id="GO:0003700">
    <property type="term" value="F:DNA-binding transcription factor activity"/>
    <property type="evidence" value="ECO:0007669"/>
    <property type="project" value="InterPro"/>
</dbReference>
<comment type="caution">
    <text evidence="5">The sequence shown here is derived from an EMBL/GenBank/DDBJ whole genome shotgun (WGS) entry which is preliminary data.</text>
</comment>
<dbReference type="InterPro" id="IPR036390">
    <property type="entry name" value="WH_DNA-bd_sf"/>
</dbReference>
<organism evidence="5 6">
    <name type="scientific">Aminicella lysinilytica</name>
    <dbReference type="NCBI Taxonomy" id="433323"/>
    <lineage>
        <taxon>Bacteria</taxon>
        <taxon>Bacillati</taxon>
        <taxon>Bacillota</taxon>
        <taxon>Clostridia</taxon>
        <taxon>Peptostreptococcales</taxon>
        <taxon>Anaerovoracaceae</taxon>
        <taxon>Aminicella</taxon>
    </lineage>
</organism>
<dbReference type="Pfam" id="PF07729">
    <property type="entry name" value="FCD"/>
    <property type="match status" value="1"/>
</dbReference>
<dbReference type="CDD" id="cd07377">
    <property type="entry name" value="WHTH_GntR"/>
    <property type="match status" value="1"/>
</dbReference>
<dbReference type="InterPro" id="IPR000524">
    <property type="entry name" value="Tscrpt_reg_HTH_GntR"/>
</dbReference>
<proteinExistence type="predicted"/>
<dbReference type="GO" id="GO:0003677">
    <property type="term" value="F:DNA binding"/>
    <property type="evidence" value="ECO:0007669"/>
    <property type="project" value="UniProtKB-KW"/>
</dbReference>
<dbReference type="RefSeq" id="WP_133527478.1">
    <property type="nucleotide sequence ID" value="NZ_CALCQM010000149.1"/>
</dbReference>
<dbReference type="SUPFAM" id="SSF48008">
    <property type="entry name" value="GntR ligand-binding domain-like"/>
    <property type="match status" value="1"/>
</dbReference>
<gene>
    <name evidence="5" type="ORF">EV211_10214</name>
</gene>
<evidence type="ECO:0000259" key="4">
    <source>
        <dbReference type="PROSITE" id="PS50949"/>
    </source>
</evidence>
<dbReference type="Pfam" id="PF00392">
    <property type="entry name" value="GntR"/>
    <property type="match status" value="1"/>
</dbReference>
<evidence type="ECO:0000313" key="6">
    <source>
        <dbReference type="Proteomes" id="UP000295500"/>
    </source>
</evidence>
<sequence>MEKFKSLKDHVYDYIAEQILEGKLAPEQKINESVICEKLSISRTPVREALIQLSSEGVLKNMARKGFVVKALSEKEVAELYSVIGVLDGYAAKLAVNNLTDKDLANMDFYIESMDLAIKASNFEMYHIQQIAFHNIYLQECGNETLIDTIEKMKSKLLKKSYVDDEKGRTKEILLTTNEEHRKILELFKKKDGEALAKYLLDVHWTQTYAEFDAII</sequence>
<dbReference type="InterPro" id="IPR008920">
    <property type="entry name" value="TF_FadR/GntR_C"/>
</dbReference>
<evidence type="ECO:0000313" key="5">
    <source>
        <dbReference type="EMBL" id="TDP59775.1"/>
    </source>
</evidence>
<dbReference type="SMART" id="SM00345">
    <property type="entry name" value="HTH_GNTR"/>
    <property type="match status" value="1"/>
</dbReference>
<dbReference type="EMBL" id="SNXO01000002">
    <property type="protein sequence ID" value="TDP59775.1"/>
    <property type="molecule type" value="Genomic_DNA"/>
</dbReference>
<dbReference type="InterPro" id="IPR036388">
    <property type="entry name" value="WH-like_DNA-bd_sf"/>
</dbReference>
<dbReference type="PANTHER" id="PTHR43537:SF24">
    <property type="entry name" value="GLUCONATE OPERON TRANSCRIPTIONAL REPRESSOR"/>
    <property type="match status" value="1"/>
</dbReference>